<evidence type="ECO:0000256" key="4">
    <source>
        <dbReference type="ARBA" id="ARBA00023015"/>
    </source>
</evidence>
<dbReference type="AlphaFoldDB" id="A0A9P7JG76"/>
<dbReference type="Pfam" id="PF10406">
    <property type="entry name" value="TAF8_C"/>
    <property type="match status" value="1"/>
</dbReference>
<dbReference type="InterPro" id="IPR037818">
    <property type="entry name" value="TAF8"/>
</dbReference>
<evidence type="ECO:0000256" key="5">
    <source>
        <dbReference type="ARBA" id="ARBA00023163"/>
    </source>
</evidence>
<comment type="subcellular location">
    <subcellularLocation>
        <location evidence="1">Nucleus</location>
    </subcellularLocation>
</comment>
<evidence type="ECO:0000259" key="8">
    <source>
        <dbReference type="Pfam" id="PF10406"/>
    </source>
</evidence>
<keyword evidence="10" id="KW-1185">Reference proteome</keyword>
<evidence type="ECO:0000259" key="7">
    <source>
        <dbReference type="Pfam" id="PF07524"/>
    </source>
</evidence>
<keyword evidence="6" id="KW-0539">Nucleus</keyword>
<evidence type="ECO:0000313" key="9">
    <source>
        <dbReference type="EMBL" id="KAG1820474.1"/>
    </source>
</evidence>
<dbReference type="GO" id="GO:0006367">
    <property type="term" value="P:transcription initiation at RNA polymerase II promoter"/>
    <property type="evidence" value="ECO:0007669"/>
    <property type="project" value="TreeGrafter"/>
</dbReference>
<evidence type="ECO:0000256" key="6">
    <source>
        <dbReference type="ARBA" id="ARBA00023242"/>
    </source>
</evidence>
<dbReference type="Proteomes" id="UP000807769">
    <property type="component" value="Unassembled WGS sequence"/>
</dbReference>
<dbReference type="EMBL" id="JABBWG010000008">
    <property type="protein sequence ID" value="KAG1820474.1"/>
    <property type="molecule type" value="Genomic_DNA"/>
</dbReference>
<organism evidence="9 10">
    <name type="scientific">Suillus subaureus</name>
    <dbReference type="NCBI Taxonomy" id="48587"/>
    <lineage>
        <taxon>Eukaryota</taxon>
        <taxon>Fungi</taxon>
        <taxon>Dikarya</taxon>
        <taxon>Basidiomycota</taxon>
        <taxon>Agaricomycotina</taxon>
        <taxon>Agaricomycetes</taxon>
        <taxon>Agaricomycetidae</taxon>
        <taxon>Boletales</taxon>
        <taxon>Suillineae</taxon>
        <taxon>Suillaceae</taxon>
        <taxon>Suillus</taxon>
    </lineage>
</organism>
<comment type="caution">
    <text evidence="9">The sequence shown here is derived from an EMBL/GenBank/DDBJ whole genome shotgun (WGS) entry which is preliminary data.</text>
</comment>
<accession>A0A9P7JG76</accession>
<reference evidence="9" key="1">
    <citation type="journal article" date="2020" name="New Phytol.">
        <title>Comparative genomics reveals dynamic genome evolution in host specialist ectomycorrhizal fungi.</title>
        <authorList>
            <person name="Lofgren L.A."/>
            <person name="Nguyen N.H."/>
            <person name="Vilgalys R."/>
            <person name="Ruytinx J."/>
            <person name="Liao H.L."/>
            <person name="Branco S."/>
            <person name="Kuo A."/>
            <person name="LaButti K."/>
            <person name="Lipzen A."/>
            <person name="Andreopoulos W."/>
            <person name="Pangilinan J."/>
            <person name="Riley R."/>
            <person name="Hundley H."/>
            <person name="Na H."/>
            <person name="Barry K."/>
            <person name="Grigoriev I.V."/>
            <person name="Stajich J.E."/>
            <person name="Kennedy P.G."/>
        </authorList>
    </citation>
    <scope>NUCLEOTIDE SEQUENCE</scope>
    <source>
        <strain evidence="9">MN1</strain>
    </source>
</reference>
<dbReference type="Pfam" id="PF07524">
    <property type="entry name" value="Bromo_TP"/>
    <property type="match status" value="1"/>
</dbReference>
<evidence type="ECO:0000256" key="1">
    <source>
        <dbReference type="ARBA" id="ARBA00004123"/>
    </source>
</evidence>
<proteinExistence type="inferred from homology"/>
<name>A0A9P7JG76_9AGAM</name>
<sequence>MMVTNEVSMTNLAFQRTTPMSNFVPYQQSYGTYQQPYPIVYTTGSGPPQLLQPAVAHYPHRFPPPPPPALAAASTYQFHVQHPRQPSVAIAEIIPDISPEIASKEVQRLILAQLQISEYDSIEPLALKRLEKEVVAFIQNLYERAHQYANLANRAIPIAKDILVACEERDLKTKDLRTIAAEFTKASAEPIFEMPPPRSQSPELLPSDDENMPPVVPGTLRQLPTHFPALPPKHTYLRTPASPPKKAALPSLERKLKTAGLVQESLKNLLTATEDNLGQEDGELLGHIVNWEASTYPRKRWKVSA</sequence>
<evidence type="ECO:0000256" key="3">
    <source>
        <dbReference type="ARBA" id="ARBA00017307"/>
    </source>
</evidence>
<dbReference type="InterPro" id="IPR006565">
    <property type="entry name" value="BTP"/>
</dbReference>
<evidence type="ECO:0000256" key="2">
    <source>
        <dbReference type="ARBA" id="ARBA00008767"/>
    </source>
</evidence>
<gene>
    <name evidence="9" type="ORF">BJ212DRAFT_1031720</name>
</gene>
<dbReference type="CDD" id="cd00076">
    <property type="entry name" value="HFD_SF"/>
    <property type="match status" value="1"/>
</dbReference>
<dbReference type="InterPro" id="IPR009072">
    <property type="entry name" value="Histone-fold"/>
</dbReference>
<evidence type="ECO:0000313" key="10">
    <source>
        <dbReference type="Proteomes" id="UP000807769"/>
    </source>
</evidence>
<keyword evidence="5" id="KW-0804">Transcription</keyword>
<dbReference type="RefSeq" id="XP_041195745.1">
    <property type="nucleotide sequence ID" value="XM_041328885.1"/>
</dbReference>
<feature type="domain" description="Bromodomain associated" evidence="7">
    <location>
        <begin position="105"/>
        <end position="168"/>
    </location>
</feature>
<dbReference type="GeneID" id="64622902"/>
<dbReference type="Gene3D" id="1.10.20.10">
    <property type="entry name" value="Histone, subunit A"/>
    <property type="match status" value="1"/>
</dbReference>
<keyword evidence="4" id="KW-0805">Transcription regulation</keyword>
<dbReference type="PANTHER" id="PTHR46469">
    <property type="entry name" value="TRANSCRIPTION INITIATION FACTOR TFIID SUBUNIT 8"/>
    <property type="match status" value="1"/>
</dbReference>
<dbReference type="PANTHER" id="PTHR46469:SF1">
    <property type="entry name" value="TRANSCRIPTION INITIATION FACTOR TFIID SUBUNIT 8"/>
    <property type="match status" value="1"/>
</dbReference>
<comment type="similarity">
    <text evidence="2">Belongs to the TAF8 family.</text>
</comment>
<protein>
    <recommendedName>
        <fullName evidence="3">Transcription initiation factor TFIID subunit 8</fullName>
    </recommendedName>
</protein>
<dbReference type="GO" id="GO:0005669">
    <property type="term" value="C:transcription factor TFIID complex"/>
    <property type="evidence" value="ECO:0007669"/>
    <property type="project" value="InterPro"/>
</dbReference>
<dbReference type="OrthoDB" id="2193813at2759"/>
<dbReference type="InterPro" id="IPR019473">
    <property type="entry name" value="TFIID_su8_C"/>
</dbReference>
<feature type="domain" description="Transcription factor TFIID subunit 8 C-terminal" evidence="8">
    <location>
        <begin position="223"/>
        <end position="269"/>
    </location>
</feature>
<dbReference type="GO" id="GO:0046982">
    <property type="term" value="F:protein heterodimerization activity"/>
    <property type="evidence" value="ECO:0007669"/>
    <property type="project" value="InterPro"/>
</dbReference>